<dbReference type="NCBIfam" id="TIGR00135">
    <property type="entry name" value="gatC"/>
    <property type="match status" value="1"/>
</dbReference>
<dbReference type="InterPro" id="IPR003837">
    <property type="entry name" value="GatC"/>
</dbReference>
<dbReference type="HAMAP" id="MF_00122">
    <property type="entry name" value="GatC"/>
    <property type="match status" value="1"/>
</dbReference>
<dbReference type="Gene3D" id="1.10.20.60">
    <property type="entry name" value="Glu-tRNAGln amidotransferase C subunit, N-terminal domain"/>
    <property type="match status" value="1"/>
</dbReference>
<comment type="catalytic activity">
    <reaction evidence="1">
        <text>L-glutamyl-tRNA(Gln) + L-glutamine + ATP + H2O = L-glutaminyl-tRNA(Gln) + L-glutamate + ADP + phosphate + H(+)</text>
        <dbReference type="Rhea" id="RHEA:17521"/>
        <dbReference type="Rhea" id="RHEA-COMP:9681"/>
        <dbReference type="Rhea" id="RHEA-COMP:9684"/>
        <dbReference type="ChEBI" id="CHEBI:15377"/>
        <dbReference type="ChEBI" id="CHEBI:15378"/>
        <dbReference type="ChEBI" id="CHEBI:29985"/>
        <dbReference type="ChEBI" id="CHEBI:30616"/>
        <dbReference type="ChEBI" id="CHEBI:43474"/>
        <dbReference type="ChEBI" id="CHEBI:58359"/>
        <dbReference type="ChEBI" id="CHEBI:78520"/>
        <dbReference type="ChEBI" id="CHEBI:78521"/>
        <dbReference type="ChEBI" id="CHEBI:456216"/>
    </reaction>
</comment>
<dbReference type="InterPro" id="IPR036113">
    <property type="entry name" value="Asp/Glu-ADT_sf_sub_c"/>
</dbReference>
<accession>A0ABM5QND7</accession>
<dbReference type="EMBL" id="CP008944">
    <property type="protein sequence ID" value="AIG64272.1"/>
    <property type="molecule type" value="Genomic_DNA"/>
</dbReference>
<name>A0ABM5QND7_9CORY</name>
<protein>
    <recommendedName>
        <fullName evidence="1">Aspartyl/glutamyl-tRNA(Asn/Gln) amidotransferase subunit C</fullName>
        <shortName evidence="1">Asp/Glu-ADT subunit C</shortName>
        <ecNumber evidence="1">6.3.5.-</ecNumber>
    </recommendedName>
</protein>
<dbReference type="PANTHER" id="PTHR15004:SF0">
    <property type="entry name" value="GLUTAMYL-TRNA(GLN) AMIDOTRANSFERASE SUBUNIT C, MITOCHONDRIAL"/>
    <property type="match status" value="1"/>
</dbReference>
<dbReference type="EC" id="6.3.5.-" evidence="1"/>
<dbReference type="RefSeq" id="WP_038608138.1">
    <property type="nucleotide sequence ID" value="NZ_CP008944.1"/>
</dbReference>
<comment type="function">
    <text evidence="1">Allows the formation of correctly charged Asn-tRNA(Asn) or Gln-tRNA(Gln) through the transamidation of misacylated Asp-tRNA(Asn) or Glu-tRNA(Gln) in organisms which lack either or both of asparaginyl-tRNA or glutaminyl-tRNA synthetases. The reaction takes place in the presence of glutamine and ATP through an activated phospho-Asp-tRNA(Asn) or phospho-Glu-tRNA(Gln).</text>
</comment>
<dbReference type="Pfam" id="PF02686">
    <property type="entry name" value="GatC"/>
    <property type="match status" value="1"/>
</dbReference>
<keyword evidence="1" id="KW-0436">Ligase</keyword>
<organism evidence="2 3">
    <name type="scientific">Corynebacterium atypicum</name>
    <dbReference type="NCBI Taxonomy" id="191610"/>
    <lineage>
        <taxon>Bacteria</taxon>
        <taxon>Bacillati</taxon>
        <taxon>Actinomycetota</taxon>
        <taxon>Actinomycetes</taxon>
        <taxon>Mycobacteriales</taxon>
        <taxon>Corynebacteriaceae</taxon>
        <taxon>Corynebacterium</taxon>
    </lineage>
</organism>
<comment type="subunit">
    <text evidence="1">Heterotrimer of A, B and C subunits.</text>
</comment>
<gene>
    <name evidence="1" type="primary">gatC</name>
    <name evidence="2" type="ORF">CATYP_06225</name>
</gene>
<evidence type="ECO:0000313" key="3">
    <source>
        <dbReference type="Proteomes" id="UP000028504"/>
    </source>
</evidence>
<comment type="similarity">
    <text evidence="1">Belongs to the GatC family.</text>
</comment>
<evidence type="ECO:0000256" key="1">
    <source>
        <dbReference type="HAMAP-Rule" id="MF_00122"/>
    </source>
</evidence>
<keyword evidence="1" id="KW-0067">ATP-binding</keyword>
<keyword evidence="1" id="KW-0547">Nucleotide-binding</keyword>
<dbReference type="PANTHER" id="PTHR15004">
    <property type="entry name" value="GLUTAMYL-TRNA(GLN) AMIDOTRANSFERASE SUBUNIT C, MITOCHONDRIAL"/>
    <property type="match status" value="1"/>
</dbReference>
<keyword evidence="3" id="KW-1185">Reference proteome</keyword>
<sequence length="98" mass="10717">MPEISREEVAHLAQLSQLALQPEEIEQFSSQIDQIVAHVSAVRSVDTEGVEPMSHPQSISTAMRADVVRPSLSAEQAIDQAPKAENDQFVVPQILGEE</sequence>
<dbReference type="Proteomes" id="UP000028504">
    <property type="component" value="Chromosome"/>
</dbReference>
<proteinExistence type="inferred from homology"/>
<dbReference type="SUPFAM" id="SSF141000">
    <property type="entry name" value="Glu-tRNAGln amidotransferase C subunit"/>
    <property type="match status" value="1"/>
</dbReference>
<comment type="catalytic activity">
    <reaction evidence="1">
        <text>L-aspartyl-tRNA(Asn) + L-glutamine + ATP + H2O = L-asparaginyl-tRNA(Asn) + L-glutamate + ADP + phosphate + 2 H(+)</text>
        <dbReference type="Rhea" id="RHEA:14513"/>
        <dbReference type="Rhea" id="RHEA-COMP:9674"/>
        <dbReference type="Rhea" id="RHEA-COMP:9677"/>
        <dbReference type="ChEBI" id="CHEBI:15377"/>
        <dbReference type="ChEBI" id="CHEBI:15378"/>
        <dbReference type="ChEBI" id="CHEBI:29985"/>
        <dbReference type="ChEBI" id="CHEBI:30616"/>
        <dbReference type="ChEBI" id="CHEBI:43474"/>
        <dbReference type="ChEBI" id="CHEBI:58359"/>
        <dbReference type="ChEBI" id="CHEBI:78515"/>
        <dbReference type="ChEBI" id="CHEBI:78516"/>
        <dbReference type="ChEBI" id="CHEBI:456216"/>
    </reaction>
</comment>
<evidence type="ECO:0000313" key="2">
    <source>
        <dbReference type="EMBL" id="AIG64272.1"/>
    </source>
</evidence>
<keyword evidence="1" id="KW-0648">Protein biosynthesis</keyword>
<reference evidence="2 3" key="1">
    <citation type="submission" date="2014-07" db="EMBL/GenBank/DDBJ databases">
        <title>Complete genome sequence of Corynebacterium atypicum DSM 44849: identifiction of the mycolic acid biosynthesis genes.</title>
        <authorList>
            <person name="Tippelt A."/>
            <person name="Mollmann S."/>
            <person name="Albersmeier A."/>
            <person name="Jaenicke S."/>
            <person name="Ruckert C."/>
            <person name="Tauch A."/>
        </authorList>
    </citation>
    <scope>NUCLEOTIDE SEQUENCE [LARGE SCALE GENOMIC DNA]</scope>
    <source>
        <strain evidence="2 3">R2070</strain>
    </source>
</reference>